<proteinExistence type="predicted"/>
<evidence type="ECO:0000313" key="3">
    <source>
        <dbReference type="Proteomes" id="UP000319210"/>
    </source>
</evidence>
<name>A0A4Y3R949_STRCI</name>
<feature type="compositionally biased region" description="Low complexity" evidence="1">
    <location>
        <begin position="297"/>
        <end position="329"/>
    </location>
</feature>
<dbReference type="EMBL" id="BJMM01000097">
    <property type="protein sequence ID" value="GEB54275.1"/>
    <property type="molecule type" value="Genomic_DNA"/>
</dbReference>
<evidence type="ECO:0000256" key="1">
    <source>
        <dbReference type="SAM" id="MobiDB-lite"/>
    </source>
</evidence>
<protein>
    <submittedName>
        <fullName evidence="2">Uncharacterized protein</fullName>
    </submittedName>
</protein>
<dbReference type="AlphaFoldDB" id="A0A4Y3R949"/>
<comment type="caution">
    <text evidence="2">The sequence shown here is derived from an EMBL/GenBank/DDBJ whole genome shotgun (WGS) entry which is preliminary data.</text>
</comment>
<sequence length="345" mass="35164">MSTALAVTSSDLVLAGPDRQTPGAHVFAPPREQPLETALAETHALLERHGYLVVVHPSGLPTPFLHRLHTVRALLESHRIALMPVALPPLATAVLVRQLRQLSVCDFSPGVLGAAVRLLTHYLYAGAVLGSVTGLDRVPVGLGAHTRSWLPGSRFAVLAAPVPELVRIGGAGADGEAALTGPQFATRLTVARGPLGGEWATGRLASRWRVAGVDEAPLPGESAAWWGTGKLTEFVAGIPEVSVLRQLVASVRRDLCHWCGLELIGDRCAFCAAPAPPDGGSAGRAAGRGTEGGAGPGPARAAAEPAGGGATAAASPPASASASASASAARQDDGPVVADPRGIRR</sequence>
<reference evidence="2 3" key="1">
    <citation type="submission" date="2019-06" db="EMBL/GenBank/DDBJ databases">
        <title>Whole genome shotgun sequence of Streptomyces cacaoi subsp. cacaoi NBRC 12748.</title>
        <authorList>
            <person name="Hosoyama A."/>
            <person name="Uohara A."/>
            <person name="Ohji S."/>
            <person name="Ichikawa N."/>
        </authorList>
    </citation>
    <scope>NUCLEOTIDE SEQUENCE [LARGE SCALE GENOMIC DNA]</scope>
    <source>
        <strain evidence="2 3">NBRC 12748</strain>
    </source>
</reference>
<dbReference type="OrthoDB" id="4281577at2"/>
<keyword evidence="3" id="KW-1185">Reference proteome</keyword>
<accession>A0A4Y3R949</accession>
<evidence type="ECO:0000313" key="2">
    <source>
        <dbReference type="EMBL" id="GEB54275.1"/>
    </source>
</evidence>
<organism evidence="2 3">
    <name type="scientific">Streptomyces cacaoi</name>
    <dbReference type="NCBI Taxonomy" id="1898"/>
    <lineage>
        <taxon>Bacteria</taxon>
        <taxon>Bacillati</taxon>
        <taxon>Actinomycetota</taxon>
        <taxon>Actinomycetes</taxon>
        <taxon>Kitasatosporales</taxon>
        <taxon>Streptomycetaceae</taxon>
        <taxon>Streptomyces</taxon>
    </lineage>
</organism>
<dbReference type="Proteomes" id="UP000319210">
    <property type="component" value="Unassembled WGS sequence"/>
</dbReference>
<gene>
    <name evidence="2" type="ORF">SCA03_68260</name>
</gene>
<dbReference type="RefSeq" id="WP_086818128.1">
    <property type="nucleotide sequence ID" value="NZ_BJMM01000097.1"/>
</dbReference>
<feature type="region of interest" description="Disordered" evidence="1">
    <location>
        <begin position="279"/>
        <end position="345"/>
    </location>
</feature>